<dbReference type="InterPro" id="IPR009241">
    <property type="entry name" value="HigB-like"/>
</dbReference>
<protein>
    <submittedName>
        <fullName evidence="1">Diaminopimelate decarboxylase</fullName>
    </submittedName>
</protein>
<gene>
    <name evidence="1" type="ORF">HHJ77_04810</name>
</gene>
<name>A0A378PDC6_9ACTO</name>
<reference evidence="1 2" key="1">
    <citation type="submission" date="2020-04" db="EMBL/GenBank/DDBJ databases">
        <title>Antimicrobial susceptibility and clonality of vaginal-derived multi-drug resistant Mobiluncus isolates in China.</title>
        <authorList>
            <person name="Zhang X."/>
        </authorList>
    </citation>
    <scope>NUCLEOTIDE SEQUENCE [LARGE SCALE GENOMIC DNA]</scope>
    <source>
        <strain evidence="1 2">12</strain>
    </source>
</reference>
<proteinExistence type="predicted"/>
<dbReference type="Pfam" id="PF05973">
    <property type="entry name" value="Gp49"/>
    <property type="match status" value="1"/>
</dbReference>
<dbReference type="AlphaFoldDB" id="A0A378PDC6"/>
<accession>A0A378PDC6</accession>
<sequence>MWQVRVDYIKEWLDSLDGDTLAQVVAALELLSEIGPVLGRPLVDTVKASRHANMKELRPGSAGRSEIRILFAFDPVRRAVMLYGGDKSGNWKGWYKEAIPLADRLFDDYLAGLDREGDW</sequence>
<dbReference type="RefSeq" id="WP_114990034.1">
    <property type="nucleotide sequence ID" value="NZ_JABCUQ010000010.1"/>
</dbReference>
<organism evidence="1 2">
    <name type="scientific">Mobiluncus mulieris</name>
    <dbReference type="NCBI Taxonomy" id="2052"/>
    <lineage>
        <taxon>Bacteria</taxon>
        <taxon>Bacillati</taxon>
        <taxon>Actinomycetota</taxon>
        <taxon>Actinomycetes</taxon>
        <taxon>Actinomycetales</taxon>
        <taxon>Actinomycetaceae</taxon>
        <taxon>Mobiluncus</taxon>
    </lineage>
</organism>
<evidence type="ECO:0000313" key="1">
    <source>
        <dbReference type="EMBL" id="NMX03262.1"/>
    </source>
</evidence>
<dbReference type="Proteomes" id="UP000575397">
    <property type="component" value="Unassembled WGS sequence"/>
</dbReference>
<dbReference type="EMBL" id="JABCUS010000008">
    <property type="protein sequence ID" value="NMX03262.1"/>
    <property type="molecule type" value="Genomic_DNA"/>
</dbReference>
<evidence type="ECO:0000313" key="2">
    <source>
        <dbReference type="Proteomes" id="UP000575397"/>
    </source>
</evidence>
<comment type="caution">
    <text evidence="1">The sequence shown here is derived from an EMBL/GenBank/DDBJ whole genome shotgun (WGS) entry which is preliminary data.</text>
</comment>